<name>A0A0S4XJ62_RALSL</name>
<dbReference type="Pfam" id="PF03245">
    <property type="entry name" value="Phage_lysis"/>
    <property type="match status" value="1"/>
</dbReference>
<dbReference type="EC" id="3.4.-.-" evidence="3"/>
<dbReference type="AlphaFoldDB" id="A0A0S4XJ62"/>
<feature type="region of interest" description="Disordered" evidence="1">
    <location>
        <begin position="46"/>
        <end position="67"/>
    </location>
</feature>
<dbReference type="GO" id="GO:0016787">
    <property type="term" value="F:hydrolase activity"/>
    <property type="evidence" value="ECO:0007669"/>
    <property type="project" value="UniProtKB-KW"/>
</dbReference>
<organism evidence="3">
    <name type="scientific">Ralstonia solanacearum</name>
    <name type="common">Pseudomonas solanacearum</name>
    <dbReference type="NCBI Taxonomy" id="305"/>
    <lineage>
        <taxon>Bacteria</taxon>
        <taxon>Pseudomonadati</taxon>
        <taxon>Pseudomonadota</taxon>
        <taxon>Betaproteobacteria</taxon>
        <taxon>Burkholderiales</taxon>
        <taxon>Burkholderiaceae</taxon>
        <taxon>Ralstonia</taxon>
        <taxon>Ralstonia solanacearum species complex</taxon>
    </lineage>
</organism>
<dbReference type="EMBL" id="LN899822">
    <property type="protein sequence ID" value="CUV64073.1"/>
    <property type="molecule type" value="Genomic_DNA"/>
</dbReference>
<dbReference type="EMBL" id="LN899823">
    <property type="protein sequence ID" value="CUV25508.1"/>
    <property type="molecule type" value="Genomic_DNA"/>
</dbReference>
<evidence type="ECO:0000313" key="3">
    <source>
        <dbReference type="EMBL" id="CUV64073.1"/>
    </source>
</evidence>
<evidence type="ECO:0000256" key="1">
    <source>
        <dbReference type="SAM" id="MobiDB-lite"/>
    </source>
</evidence>
<evidence type="ECO:0000313" key="2">
    <source>
        <dbReference type="EMBL" id="CUV25508.1"/>
    </source>
</evidence>
<accession>A0A0S4XJ62</accession>
<sequence>MMPDTKGTAIAAVIAMLLGALVGAAGAWTWQAHRYDKDIATLQRDQAEKDRQQARADEAQLRQEQEKRAGLERQLGELDARHYEELNNAKTENARLATALAAGTRQLSIRARCTAPADGVPSTTSGAGLGDGGAATAILYGEDAADIQALVADADAIAAALRFFQGRERAIQTRDTSVDARR</sequence>
<protein>
    <submittedName>
        <fullName evidence="3">Putative bacteriophage-related signal peptide protein</fullName>
        <ecNumber evidence="3">3.4.-.-</ecNumber>
    </submittedName>
</protein>
<proteinExistence type="predicted"/>
<gene>
    <name evidence="3" type="ORF">RD1301_v1_4670002</name>
    <name evidence="2" type="ORF">RUN1744_v1_990028</name>
</gene>
<dbReference type="InterPro" id="IPR004929">
    <property type="entry name" value="I-spanin"/>
</dbReference>
<keyword evidence="3" id="KW-0378">Hydrolase</keyword>
<dbReference type="GO" id="GO:0044659">
    <property type="term" value="P:viral release from host cell by cytolysis"/>
    <property type="evidence" value="ECO:0007669"/>
    <property type="project" value="InterPro"/>
</dbReference>
<reference evidence="3" key="1">
    <citation type="submission" date="2015-10" db="EMBL/GenBank/DDBJ databases">
        <authorList>
            <person name="Gilbert D.G."/>
        </authorList>
    </citation>
    <scope>NUCLEOTIDE SEQUENCE</scope>
    <source>
        <strain evidence="3">Phyl III-seqv23</strain>
    </source>
</reference>